<dbReference type="OrthoDB" id="4736382at2759"/>
<feature type="region of interest" description="Disordered" evidence="1">
    <location>
        <begin position="169"/>
        <end position="188"/>
    </location>
</feature>
<feature type="compositionally biased region" description="Low complexity" evidence="1">
    <location>
        <begin position="170"/>
        <end position="186"/>
    </location>
</feature>
<evidence type="ECO:0000313" key="3">
    <source>
        <dbReference type="Proteomes" id="UP000717696"/>
    </source>
</evidence>
<dbReference type="Proteomes" id="UP000717696">
    <property type="component" value="Unassembled WGS sequence"/>
</dbReference>
<reference evidence="2" key="1">
    <citation type="journal article" date="2021" name="Nat. Commun.">
        <title>Genetic determinants of endophytism in the Arabidopsis root mycobiome.</title>
        <authorList>
            <person name="Mesny F."/>
            <person name="Miyauchi S."/>
            <person name="Thiergart T."/>
            <person name="Pickel B."/>
            <person name="Atanasova L."/>
            <person name="Karlsson M."/>
            <person name="Huettel B."/>
            <person name="Barry K.W."/>
            <person name="Haridas S."/>
            <person name="Chen C."/>
            <person name="Bauer D."/>
            <person name="Andreopoulos W."/>
            <person name="Pangilinan J."/>
            <person name="LaButti K."/>
            <person name="Riley R."/>
            <person name="Lipzen A."/>
            <person name="Clum A."/>
            <person name="Drula E."/>
            <person name="Henrissat B."/>
            <person name="Kohler A."/>
            <person name="Grigoriev I.V."/>
            <person name="Martin F.M."/>
            <person name="Hacquard S."/>
        </authorList>
    </citation>
    <scope>NUCLEOTIDE SEQUENCE</scope>
    <source>
        <strain evidence="2">MPI-CAGE-AT-0021</strain>
    </source>
</reference>
<feature type="compositionally biased region" description="Low complexity" evidence="1">
    <location>
        <begin position="388"/>
        <end position="399"/>
    </location>
</feature>
<evidence type="ECO:0000256" key="1">
    <source>
        <dbReference type="SAM" id="MobiDB-lite"/>
    </source>
</evidence>
<accession>A0A9P9JCX8</accession>
<dbReference type="EMBL" id="JAGMUU010000004">
    <property type="protein sequence ID" value="KAH7155449.1"/>
    <property type="molecule type" value="Genomic_DNA"/>
</dbReference>
<comment type="caution">
    <text evidence="2">The sequence shown here is derived from an EMBL/GenBank/DDBJ whole genome shotgun (WGS) entry which is preliminary data.</text>
</comment>
<protein>
    <submittedName>
        <fullName evidence="2">Uncharacterized protein</fullName>
    </submittedName>
</protein>
<organism evidence="2 3">
    <name type="scientific">Dactylonectria estremocensis</name>
    <dbReference type="NCBI Taxonomy" id="1079267"/>
    <lineage>
        <taxon>Eukaryota</taxon>
        <taxon>Fungi</taxon>
        <taxon>Dikarya</taxon>
        <taxon>Ascomycota</taxon>
        <taxon>Pezizomycotina</taxon>
        <taxon>Sordariomycetes</taxon>
        <taxon>Hypocreomycetidae</taxon>
        <taxon>Hypocreales</taxon>
        <taxon>Nectriaceae</taxon>
        <taxon>Dactylonectria</taxon>
    </lineage>
</organism>
<feature type="compositionally biased region" description="Polar residues" evidence="1">
    <location>
        <begin position="377"/>
        <end position="387"/>
    </location>
</feature>
<feature type="region of interest" description="Disordered" evidence="1">
    <location>
        <begin position="377"/>
        <end position="399"/>
    </location>
</feature>
<proteinExistence type="predicted"/>
<name>A0A9P9JCX8_9HYPO</name>
<sequence length="646" mass="71558">MTGQTVYKADEIRFILAMLIEEKKGPAISEAYQASFGKPLTPNQLRYVKNKYGKASNYGTVDDNCSIEANRGANQANNPFVNHPFAGLEENQTTHVPQTYSRFGEGQAGEGFGVGLPVTPQGVAPGLHDMGWNGSQYPEPVAQSQAQVPVQSKLGPRKFHAILYPDLKQKQSNAPPQPSSPQNHPQLTPKAETTQFSFVLPENAPVYAGEQQIQQQQQAQVPTRIYHTNNAWAINNPDLLNFGGIPNVQTHSAGAQQSYSNQANQLPVHGTQNAQSNVPMVSPSQNIVSQQFPAAQVAQQGQIRQAVHHFNQYVANQPGDLLSPPNEVSPANHQQAMMNYYAQAQQNRQVEEPQNRQQAPMQQIVEQQANYAQHWNQYASPQPNNTPQPGQVDEYQQGQQVQVQQVTVEQQTNQAQDWNGIVSPELYDTVQPGQVDNHQQGQQGQVQQAAVEQQTNQAHDWNQYATPQAFNTPQQHHNHIPPHQGQFYTQQHQGSGQYIFDANIQRTPGESGTVAQVPNTPRAAANNAHNHNMVQRASPPFDPESQAPASPAAAEDDPVAQTGAGHQEKNDNTGYDLFLHSDPQDYEVDQDGRKLSRYERWTKDGIQVCIGDYSKADPETVLDIFLPDTNKPFKKKVPQTPRDPSN</sequence>
<keyword evidence="3" id="KW-1185">Reference proteome</keyword>
<feature type="region of interest" description="Disordered" evidence="1">
    <location>
        <begin position="533"/>
        <end position="577"/>
    </location>
</feature>
<feature type="region of interest" description="Disordered" evidence="1">
    <location>
        <begin position="431"/>
        <end position="456"/>
    </location>
</feature>
<dbReference type="AlphaFoldDB" id="A0A9P9JCX8"/>
<evidence type="ECO:0000313" key="2">
    <source>
        <dbReference type="EMBL" id="KAH7155449.1"/>
    </source>
</evidence>
<gene>
    <name evidence="2" type="ORF">B0J13DRAFT_604442</name>
</gene>
<feature type="compositionally biased region" description="Low complexity" evidence="1">
    <location>
        <begin position="543"/>
        <end position="553"/>
    </location>
</feature>